<reference evidence="2 3" key="1">
    <citation type="journal article" date="2022" name="Syst. Appl. Microbiol.">
        <title>Natronocalculus amylovorans gen. nov., sp. nov., and Natranaeroarchaeum aerophilus sp. nov., dominant culturable amylolytic natronoarchaea from hypersaline soda lakes in southwestern Siberia.</title>
        <authorList>
            <person name="Sorokin D.Y."/>
            <person name="Elcheninov A.G."/>
            <person name="Khizhniak T.V."/>
            <person name="Koenen M."/>
            <person name="Bale N.J."/>
            <person name="Damste J.S.S."/>
            <person name="Kublanov I.V."/>
        </authorList>
    </citation>
    <scope>NUCLEOTIDE SEQUENCE [LARGE SCALE GENOMIC DNA]</scope>
    <source>
        <strain evidence="2 3">AArc-St1-1</strain>
    </source>
</reference>
<protein>
    <submittedName>
        <fullName evidence="2">Class I SAM-dependent methyltransferase</fullName>
    </submittedName>
</protein>
<dbReference type="Proteomes" id="UP001202674">
    <property type="component" value="Unassembled WGS sequence"/>
</dbReference>
<accession>A0AAE3FS77</accession>
<dbReference type="CDD" id="cd02440">
    <property type="entry name" value="AdoMet_MTases"/>
    <property type="match status" value="1"/>
</dbReference>
<dbReference type="AlphaFoldDB" id="A0AAE3FS77"/>
<keyword evidence="2" id="KW-0489">Methyltransferase</keyword>
<dbReference type="PANTHER" id="PTHR43591">
    <property type="entry name" value="METHYLTRANSFERASE"/>
    <property type="match status" value="1"/>
</dbReference>
<evidence type="ECO:0000313" key="3">
    <source>
        <dbReference type="Proteomes" id="UP001202674"/>
    </source>
</evidence>
<feature type="domain" description="Methyltransferase type 11" evidence="1">
    <location>
        <begin position="36"/>
        <end position="118"/>
    </location>
</feature>
<dbReference type="EMBL" id="JAKRVY010000008">
    <property type="protein sequence ID" value="MCL9814622.1"/>
    <property type="molecule type" value="Genomic_DNA"/>
</dbReference>
<dbReference type="InterPro" id="IPR013216">
    <property type="entry name" value="Methyltransf_11"/>
</dbReference>
<dbReference type="GO" id="GO:0032259">
    <property type="term" value="P:methylation"/>
    <property type="evidence" value="ECO:0007669"/>
    <property type="project" value="UniProtKB-KW"/>
</dbReference>
<gene>
    <name evidence="2" type="ORF">AArcSt11_13265</name>
</gene>
<dbReference type="RefSeq" id="WP_250597755.1">
    <property type="nucleotide sequence ID" value="NZ_JAKRVY010000008.1"/>
</dbReference>
<proteinExistence type="predicted"/>
<keyword evidence="2" id="KW-0808">Transferase</keyword>
<sequence>MREFSESYLRDTRAGMWDDSRQALAALDLQDCDSILDVGCGTGELSRVLAEESGVEVLAVDADTDLLDAAREHVTPVAGDATRLPIPDDAVDLVICQALLINLPDPAAAIEEFARVASKRVAAVEPDNAAVTVESSVEAEAELAARARAAYLDGVGTDVTLGGSPTAALFEQAGLDDVTTDRYDHERIVAAPYSQRDLDAAKRKATGDGLAADRTEMQVGGLTDEGYDRLRSAWREMGRAVIEQMQTGEYRRREVVPFFVTTGVVE</sequence>
<evidence type="ECO:0000259" key="1">
    <source>
        <dbReference type="Pfam" id="PF08241"/>
    </source>
</evidence>
<dbReference type="InterPro" id="IPR029063">
    <property type="entry name" value="SAM-dependent_MTases_sf"/>
</dbReference>
<comment type="caution">
    <text evidence="2">The sequence shown here is derived from an EMBL/GenBank/DDBJ whole genome shotgun (WGS) entry which is preliminary data.</text>
</comment>
<dbReference type="Gene3D" id="3.40.50.150">
    <property type="entry name" value="Vaccinia Virus protein VP39"/>
    <property type="match status" value="1"/>
</dbReference>
<organism evidence="2 3">
    <name type="scientific">Natranaeroarchaeum aerophilus</name>
    <dbReference type="NCBI Taxonomy" id="2917711"/>
    <lineage>
        <taxon>Archaea</taxon>
        <taxon>Methanobacteriati</taxon>
        <taxon>Methanobacteriota</taxon>
        <taxon>Stenosarchaea group</taxon>
        <taxon>Halobacteria</taxon>
        <taxon>Halobacteriales</taxon>
        <taxon>Natronoarchaeaceae</taxon>
        <taxon>Natranaeroarchaeum</taxon>
    </lineage>
</organism>
<dbReference type="PANTHER" id="PTHR43591:SF24">
    <property type="entry name" value="2-METHOXY-6-POLYPRENYL-1,4-BENZOQUINOL METHYLASE, MITOCHONDRIAL"/>
    <property type="match status" value="1"/>
</dbReference>
<evidence type="ECO:0000313" key="2">
    <source>
        <dbReference type="EMBL" id="MCL9814622.1"/>
    </source>
</evidence>
<dbReference type="GO" id="GO:0008757">
    <property type="term" value="F:S-adenosylmethionine-dependent methyltransferase activity"/>
    <property type="evidence" value="ECO:0007669"/>
    <property type="project" value="InterPro"/>
</dbReference>
<keyword evidence="3" id="KW-1185">Reference proteome</keyword>
<dbReference type="SUPFAM" id="SSF53335">
    <property type="entry name" value="S-adenosyl-L-methionine-dependent methyltransferases"/>
    <property type="match status" value="1"/>
</dbReference>
<name>A0AAE3FS77_9EURY</name>
<dbReference type="Pfam" id="PF08241">
    <property type="entry name" value="Methyltransf_11"/>
    <property type="match status" value="1"/>
</dbReference>